<comment type="caution">
    <text evidence="1">The sequence shown here is derived from an EMBL/GenBank/DDBJ whole genome shotgun (WGS) entry which is preliminary data.</text>
</comment>
<evidence type="ECO:0000313" key="1">
    <source>
        <dbReference type="EMBL" id="TCO12846.1"/>
    </source>
</evidence>
<accession>A0A4R2GSD0</accession>
<sequence length="52" mass="5653">MTEARETNKTFSLGPFGEGVYRVVVPVAGVSDDRAKAPTLEDFKQQLPTDIA</sequence>
<dbReference type="Proteomes" id="UP000294508">
    <property type="component" value="Unassembled WGS sequence"/>
</dbReference>
<organism evidence="1 2">
    <name type="scientific">Kribbella steppae</name>
    <dbReference type="NCBI Taxonomy" id="2512223"/>
    <lineage>
        <taxon>Bacteria</taxon>
        <taxon>Bacillati</taxon>
        <taxon>Actinomycetota</taxon>
        <taxon>Actinomycetes</taxon>
        <taxon>Propionibacteriales</taxon>
        <taxon>Kribbellaceae</taxon>
        <taxon>Kribbella</taxon>
    </lineage>
</organism>
<proteinExistence type="predicted"/>
<evidence type="ECO:0000313" key="2">
    <source>
        <dbReference type="Proteomes" id="UP000294508"/>
    </source>
</evidence>
<name>A0A4R2GSD0_9ACTN</name>
<dbReference type="EMBL" id="SLWN01000028">
    <property type="protein sequence ID" value="TCO12846.1"/>
    <property type="molecule type" value="Genomic_DNA"/>
</dbReference>
<keyword evidence="2" id="KW-1185">Reference proteome</keyword>
<dbReference type="Gene3D" id="3.30.70.2450">
    <property type="match status" value="1"/>
</dbReference>
<dbReference type="RefSeq" id="WP_242002355.1">
    <property type="nucleotide sequence ID" value="NZ_SLWN01000028.1"/>
</dbReference>
<dbReference type="AlphaFoldDB" id="A0A4R2GSD0"/>
<gene>
    <name evidence="1" type="ORF">EV652_12817</name>
</gene>
<reference evidence="1 2" key="1">
    <citation type="journal article" date="2015" name="Stand. Genomic Sci.">
        <title>Genomic Encyclopedia of Bacterial and Archaeal Type Strains, Phase III: the genomes of soil and plant-associated and newly described type strains.</title>
        <authorList>
            <person name="Whitman W.B."/>
            <person name="Woyke T."/>
            <person name="Klenk H.P."/>
            <person name="Zhou Y."/>
            <person name="Lilburn T.G."/>
            <person name="Beck B.J."/>
            <person name="De Vos P."/>
            <person name="Vandamme P."/>
            <person name="Eisen J.A."/>
            <person name="Garrity G."/>
            <person name="Hugenholtz P."/>
            <person name="Kyrpides N.C."/>
        </authorList>
    </citation>
    <scope>NUCLEOTIDE SEQUENCE [LARGE SCALE GENOMIC DNA]</scope>
    <source>
        <strain evidence="1 2">VKM Ac-2572</strain>
    </source>
</reference>
<protein>
    <submittedName>
        <fullName evidence="1">Uncharacterized protein</fullName>
    </submittedName>
</protein>